<dbReference type="PROSITE" id="PS50819">
    <property type="entry name" value="INTEIN_ENDONUCLEASE"/>
    <property type="match status" value="1"/>
</dbReference>
<reference evidence="2 3" key="1">
    <citation type="journal article" date="2016" name="Nat. Commun.">
        <title>Thousands of microbial genomes shed light on interconnected biogeochemical processes in an aquifer system.</title>
        <authorList>
            <person name="Anantharaman K."/>
            <person name="Brown C.T."/>
            <person name="Hug L.A."/>
            <person name="Sharon I."/>
            <person name="Castelle C.J."/>
            <person name="Probst A.J."/>
            <person name="Thomas B.C."/>
            <person name="Singh A."/>
            <person name="Wilkins M.J."/>
            <person name="Karaoz U."/>
            <person name="Brodie E.L."/>
            <person name="Williams K.H."/>
            <person name="Hubbard S.S."/>
            <person name="Banfield J.F."/>
        </authorList>
    </citation>
    <scope>NUCLEOTIDE SEQUENCE [LARGE SCALE GENOMIC DNA]</scope>
</reference>
<dbReference type="GO" id="GO:0003677">
    <property type="term" value="F:DNA binding"/>
    <property type="evidence" value="ECO:0007669"/>
    <property type="project" value="InterPro"/>
</dbReference>
<dbReference type="Gene3D" id="3.10.28.10">
    <property type="entry name" value="Homing endonucleases"/>
    <property type="match status" value="1"/>
</dbReference>
<dbReference type="SUPFAM" id="SSF47413">
    <property type="entry name" value="lambda repressor-like DNA-binding domains"/>
    <property type="match status" value="1"/>
</dbReference>
<proteinExistence type="predicted"/>
<protein>
    <recommendedName>
        <fullName evidence="1">DOD-type homing endonuclease domain-containing protein</fullName>
    </recommendedName>
</protein>
<dbReference type="AlphaFoldDB" id="A0A1F6TNX8"/>
<feature type="domain" description="DOD-type homing endonuclease" evidence="1">
    <location>
        <begin position="150"/>
        <end position="297"/>
    </location>
</feature>
<dbReference type="EMBL" id="MFTD01000013">
    <property type="protein sequence ID" value="OGI46759.1"/>
    <property type="molecule type" value="Genomic_DNA"/>
</dbReference>
<evidence type="ECO:0000313" key="2">
    <source>
        <dbReference type="EMBL" id="OGI46759.1"/>
    </source>
</evidence>
<sequence length="345" mass="40237">MLESYKNARVKFNKKGIQKNYILKVKKLLRITGSKLAKKLNISQRTLSDWSREKFHISYIGAQKLYKISGVPVPSPNIIIEWKEHLRKIGKIGGKNRIKIYGKIALNEEYRNKKWREWWQKIGQYKKNAPGFQSLIEIKIPKKNKRLAEFVGIMLGDGGVAPYHIHITLSDKEKKYIKYTIKLITELFGLVPKIYKLKHAKAVDIVVQRKQLVNFCKEIGLVLGNKVKQQIDIPQWIKENKFFSKACIRGLVDTDGCFYSNSYYSNGKKYSYFKIAFTSASKPLIASVAKIFKSLEIKARISKNYKDVRIESSKYVNRYISEIGSNNSKHVEKIEKWKNYRNMLK</sequence>
<dbReference type="Proteomes" id="UP000176484">
    <property type="component" value="Unassembled WGS sequence"/>
</dbReference>
<accession>A0A1F6TNX8</accession>
<organism evidence="2 3">
    <name type="scientific">Candidatus Nomurabacteria bacterium GWB1_40_6</name>
    <dbReference type="NCBI Taxonomy" id="1801727"/>
    <lineage>
        <taxon>Bacteria</taxon>
        <taxon>Candidatus Nomuraibacteriota</taxon>
    </lineage>
</organism>
<dbReference type="Pfam" id="PF14528">
    <property type="entry name" value="LAGLIDADG_3"/>
    <property type="match status" value="1"/>
</dbReference>
<name>A0A1F6TNX8_9BACT</name>
<dbReference type="InterPro" id="IPR004042">
    <property type="entry name" value="Intein_endonuc_central"/>
</dbReference>
<evidence type="ECO:0000313" key="3">
    <source>
        <dbReference type="Proteomes" id="UP000176484"/>
    </source>
</evidence>
<comment type="caution">
    <text evidence="2">The sequence shown here is derived from an EMBL/GenBank/DDBJ whole genome shotgun (WGS) entry which is preliminary data.</text>
</comment>
<evidence type="ECO:0000259" key="1">
    <source>
        <dbReference type="PROSITE" id="PS50819"/>
    </source>
</evidence>
<gene>
    <name evidence="2" type="ORF">A2121_00075</name>
</gene>
<dbReference type="InterPro" id="IPR004860">
    <property type="entry name" value="LAGLIDADG_dom"/>
</dbReference>
<dbReference type="SUPFAM" id="SSF55608">
    <property type="entry name" value="Homing endonucleases"/>
    <property type="match status" value="2"/>
</dbReference>
<dbReference type="InterPro" id="IPR010982">
    <property type="entry name" value="Lambda_DNA-bd_dom_sf"/>
</dbReference>
<dbReference type="InterPro" id="IPR027434">
    <property type="entry name" value="Homing_endonucl"/>
</dbReference>
<dbReference type="GO" id="GO:0004519">
    <property type="term" value="F:endonuclease activity"/>
    <property type="evidence" value="ECO:0007669"/>
    <property type="project" value="InterPro"/>
</dbReference>